<dbReference type="EMBL" id="CM017323">
    <property type="protein sequence ID" value="KAE8022408.1"/>
    <property type="molecule type" value="Genomic_DNA"/>
</dbReference>
<keyword evidence="3" id="KW-1185">Reference proteome</keyword>
<feature type="domain" description="Thioredoxin" evidence="1">
    <location>
        <begin position="304"/>
        <end position="358"/>
    </location>
</feature>
<evidence type="ECO:0000313" key="3">
    <source>
        <dbReference type="Proteomes" id="UP000327013"/>
    </source>
</evidence>
<dbReference type="OrthoDB" id="2121326at2759"/>
<dbReference type="CDD" id="cd02947">
    <property type="entry name" value="TRX_family"/>
    <property type="match status" value="1"/>
</dbReference>
<dbReference type="InterPro" id="IPR036249">
    <property type="entry name" value="Thioredoxin-like_sf"/>
</dbReference>
<dbReference type="Proteomes" id="UP000327013">
    <property type="component" value="Chromosome 3"/>
</dbReference>
<dbReference type="Gene3D" id="3.40.30.10">
    <property type="entry name" value="Glutaredoxin"/>
    <property type="match status" value="1"/>
</dbReference>
<dbReference type="InterPro" id="IPR050620">
    <property type="entry name" value="Thioredoxin_H-type-like"/>
</dbReference>
<dbReference type="PANTHER" id="PTHR10438:SF460">
    <property type="entry name" value="THIOREDOXIN"/>
    <property type="match status" value="1"/>
</dbReference>
<proteinExistence type="predicted"/>
<dbReference type="SUPFAM" id="SSF52833">
    <property type="entry name" value="Thioredoxin-like"/>
    <property type="match status" value="1"/>
</dbReference>
<sequence>MYRKDYELLKFPIDHLSRLSALVQNGGATVGVHHVGVQACAAGFIFGIENDRVRIRVHVDGVGVHRIQIGKIVYGLKYSDLATVGVRRKAIGVADLGPTLGFLGVQTGISWAVVKSENIGITSKLPKEKREGNKFMCNKLMINKISGIKHISEIILPLKKMSESGGEKKYPRLEKLNTYPADSCLDTEKAQTWAKVCHPNCFPPHTDSGQATVLQSAYDFLEREGGRESAKKFLSLQSTNTSGANNEELSSRLDDPLLGHGTGDQQVIHVCTATELQNQLNAASTTSRLAVLYFSDTNLASQYAYTFYKYSPRKYPKVVFLKVDEGRDMSADWGVSKFPTFIFFKSGKEVDRVVGTSEFVFTSMLAHHSRKQPRPRRT</sequence>
<reference evidence="2 3" key="1">
    <citation type="submission" date="2019-06" db="EMBL/GenBank/DDBJ databases">
        <title>A chromosomal-level reference genome of Carpinus fangiana (Coryloideae, Betulaceae).</title>
        <authorList>
            <person name="Yang X."/>
            <person name="Wang Z."/>
            <person name="Zhang L."/>
            <person name="Hao G."/>
            <person name="Liu J."/>
            <person name="Yang Y."/>
        </authorList>
    </citation>
    <scope>NUCLEOTIDE SEQUENCE [LARGE SCALE GENOMIC DNA]</scope>
    <source>
        <strain evidence="2">Cfa_2016G</strain>
        <tissue evidence="2">Leaf</tissue>
    </source>
</reference>
<protein>
    <recommendedName>
        <fullName evidence="1">Thioredoxin domain-containing protein</fullName>
    </recommendedName>
</protein>
<dbReference type="PANTHER" id="PTHR10438">
    <property type="entry name" value="THIOREDOXIN"/>
    <property type="match status" value="1"/>
</dbReference>
<dbReference type="InterPro" id="IPR013766">
    <property type="entry name" value="Thioredoxin_domain"/>
</dbReference>
<name>A0A5N6QYS6_9ROSI</name>
<gene>
    <name evidence="2" type="ORF">FH972_008210</name>
</gene>
<evidence type="ECO:0000259" key="1">
    <source>
        <dbReference type="Pfam" id="PF00085"/>
    </source>
</evidence>
<dbReference type="AlphaFoldDB" id="A0A5N6QYS6"/>
<evidence type="ECO:0000313" key="2">
    <source>
        <dbReference type="EMBL" id="KAE8022408.1"/>
    </source>
</evidence>
<dbReference type="Pfam" id="PF00085">
    <property type="entry name" value="Thioredoxin"/>
    <property type="match status" value="1"/>
</dbReference>
<accession>A0A5N6QYS6</accession>
<organism evidence="2 3">
    <name type="scientific">Carpinus fangiana</name>
    <dbReference type="NCBI Taxonomy" id="176857"/>
    <lineage>
        <taxon>Eukaryota</taxon>
        <taxon>Viridiplantae</taxon>
        <taxon>Streptophyta</taxon>
        <taxon>Embryophyta</taxon>
        <taxon>Tracheophyta</taxon>
        <taxon>Spermatophyta</taxon>
        <taxon>Magnoliopsida</taxon>
        <taxon>eudicotyledons</taxon>
        <taxon>Gunneridae</taxon>
        <taxon>Pentapetalae</taxon>
        <taxon>rosids</taxon>
        <taxon>fabids</taxon>
        <taxon>Fagales</taxon>
        <taxon>Betulaceae</taxon>
        <taxon>Carpinus</taxon>
    </lineage>
</organism>